<evidence type="ECO:0000313" key="11">
    <source>
        <dbReference type="Proteomes" id="UP000055060"/>
    </source>
</evidence>
<evidence type="ECO:0000259" key="9">
    <source>
        <dbReference type="Pfam" id="PF22640"/>
    </source>
</evidence>
<evidence type="ECO:0000259" key="8">
    <source>
        <dbReference type="Pfam" id="PF00483"/>
    </source>
</evidence>
<evidence type="ECO:0000256" key="7">
    <source>
        <dbReference type="ARBA" id="ARBA00047343"/>
    </source>
</evidence>
<dbReference type="PANTHER" id="PTHR46390">
    <property type="entry name" value="MANNOSE-1-PHOSPHATE GUANYLYLTRANSFERASE"/>
    <property type="match status" value="1"/>
</dbReference>
<organism evidence="10">
    <name type="scientific">Longilinea arvoryzae</name>
    <dbReference type="NCBI Taxonomy" id="360412"/>
    <lineage>
        <taxon>Bacteria</taxon>
        <taxon>Bacillati</taxon>
        <taxon>Chloroflexota</taxon>
        <taxon>Anaerolineae</taxon>
        <taxon>Anaerolineales</taxon>
        <taxon>Anaerolineaceae</taxon>
        <taxon>Longilinea</taxon>
    </lineage>
</organism>
<protein>
    <recommendedName>
        <fullName evidence="2">mannose-1-phosphate guanylyltransferase</fullName>
        <ecNumber evidence="2">2.7.7.13</ecNumber>
    </recommendedName>
</protein>
<dbReference type="PANTHER" id="PTHR46390:SF1">
    <property type="entry name" value="MANNOSE-1-PHOSPHATE GUANYLYLTRANSFERASE"/>
    <property type="match status" value="1"/>
</dbReference>
<dbReference type="InterPro" id="IPR049577">
    <property type="entry name" value="GMPP_N"/>
</dbReference>
<dbReference type="Pfam" id="PF22640">
    <property type="entry name" value="ManC_GMP_beta-helix"/>
    <property type="match status" value="1"/>
</dbReference>
<evidence type="ECO:0000256" key="4">
    <source>
        <dbReference type="ARBA" id="ARBA00022695"/>
    </source>
</evidence>
<keyword evidence="4 10" id="KW-0548">Nucleotidyltransferase</keyword>
<feature type="domain" description="MannoseP isomerase/GMP-like beta-helix" evidence="9">
    <location>
        <begin position="300"/>
        <end position="354"/>
    </location>
</feature>
<dbReference type="InterPro" id="IPR054566">
    <property type="entry name" value="ManC/GMP-like_b-helix"/>
</dbReference>
<comment type="catalytic activity">
    <reaction evidence="7">
        <text>alpha-D-mannose 1-phosphate + GTP + H(+) = GDP-alpha-D-mannose + diphosphate</text>
        <dbReference type="Rhea" id="RHEA:15229"/>
        <dbReference type="ChEBI" id="CHEBI:15378"/>
        <dbReference type="ChEBI" id="CHEBI:33019"/>
        <dbReference type="ChEBI" id="CHEBI:37565"/>
        <dbReference type="ChEBI" id="CHEBI:57527"/>
        <dbReference type="ChEBI" id="CHEBI:58409"/>
        <dbReference type="EC" id="2.7.7.13"/>
    </reaction>
</comment>
<dbReference type="InterPro" id="IPR005835">
    <property type="entry name" value="NTP_transferase_dom"/>
</dbReference>
<dbReference type="AlphaFoldDB" id="A0A0S7BJN8"/>
<keyword evidence="11" id="KW-1185">Reference proteome</keyword>
<name>A0A0S7BJN8_9CHLR</name>
<gene>
    <name evidence="10" type="ORF">LARV_02171</name>
</gene>
<dbReference type="EMBL" id="DF967972">
    <property type="protein sequence ID" value="GAP14402.1"/>
    <property type="molecule type" value="Genomic_DNA"/>
</dbReference>
<keyword evidence="3 10" id="KW-0808">Transferase</keyword>
<proteinExistence type="inferred from homology"/>
<dbReference type="EC" id="2.7.7.13" evidence="2"/>
<dbReference type="CDD" id="cd02509">
    <property type="entry name" value="GDP-M1P_Guanylyltransferase"/>
    <property type="match status" value="1"/>
</dbReference>
<dbReference type="Pfam" id="PF00483">
    <property type="entry name" value="NTP_transferase"/>
    <property type="match status" value="1"/>
</dbReference>
<dbReference type="InterPro" id="IPR029044">
    <property type="entry name" value="Nucleotide-diphossugar_trans"/>
</dbReference>
<dbReference type="FunFam" id="3.90.550.10:FF:000046">
    <property type="entry name" value="Mannose-1-phosphate guanylyltransferase (GDP)"/>
    <property type="match status" value="1"/>
</dbReference>
<dbReference type="Proteomes" id="UP000055060">
    <property type="component" value="Unassembled WGS sequence"/>
</dbReference>
<dbReference type="RefSeq" id="WP_075073663.1">
    <property type="nucleotide sequence ID" value="NZ_DF967972.1"/>
</dbReference>
<dbReference type="Gene3D" id="3.90.550.10">
    <property type="entry name" value="Spore Coat Polysaccharide Biosynthesis Protein SpsA, Chain A"/>
    <property type="match status" value="1"/>
</dbReference>
<dbReference type="SUPFAM" id="SSF53448">
    <property type="entry name" value="Nucleotide-diphospho-sugar transferases"/>
    <property type="match status" value="1"/>
</dbReference>
<comment type="similarity">
    <text evidence="1">Belongs to the mannose-6-phosphate isomerase type 2 family.</text>
</comment>
<reference evidence="10" key="1">
    <citation type="submission" date="2015-07" db="EMBL/GenBank/DDBJ databases">
        <title>Draft Genome Sequences of Anaerolinea thermolimosa IMO-1, Bellilinea caldifistulae GOMI-1, Leptolinea tardivitalis YMTK-2, Levilinea saccharolytica KIBI-1,Longilinea arvoryzae KOME-1, Previously Described as Members of the Anaerolineaceae (Chloroflexi).</title>
        <authorList>
            <person name="Sekiguchi Y."/>
            <person name="Ohashi A."/>
            <person name="Matsuura N."/>
            <person name="Tourlousse M.D."/>
        </authorList>
    </citation>
    <scope>NUCLEOTIDE SEQUENCE [LARGE SCALE GENOMIC DNA]</scope>
    <source>
        <strain evidence="10">KOME-1</strain>
    </source>
</reference>
<accession>A0A0S7BJN8</accession>
<evidence type="ECO:0000256" key="5">
    <source>
        <dbReference type="ARBA" id="ARBA00022741"/>
    </source>
</evidence>
<dbReference type="SUPFAM" id="SSF159283">
    <property type="entry name" value="Guanosine diphospho-D-mannose pyrophosphorylase/mannose-6-phosphate isomerase linker domain"/>
    <property type="match status" value="1"/>
</dbReference>
<feature type="domain" description="Nucleotidyl transferase" evidence="8">
    <location>
        <begin position="7"/>
        <end position="286"/>
    </location>
</feature>
<evidence type="ECO:0000256" key="6">
    <source>
        <dbReference type="ARBA" id="ARBA00023134"/>
    </source>
</evidence>
<dbReference type="GO" id="GO:0009298">
    <property type="term" value="P:GDP-mannose biosynthetic process"/>
    <property type="evidence" value="ECO:0007669"/>
    <property type="project" value="TreeGrafter"/>
</dbReference>
<dbReference type="STRING" id="360412.LARV_02171"/>
<evidence type="ECO:0000256" key="2">
    <source>
        <dbReference type="ARBA" id="ARBA00012387"/>
    </source>
</evidence>
<dbReference type="InterPro" id="IPR051161">
    <property type="entry name" value="Mannose-6P_isomerase_type2"/>
</dbReference>
<sequence length="363" mass="40869">MNEHFYAVIMAGGGGTRLWPLSRQNRPKQMLRLVSDRTLFQMATDRLQGLFPVDHIYVVTVADQATELQKQSPNIPAENYILEPMPRGTASVVGLAAVVLQKRDPEAVMAVLTADHYIENVAGFQQILSSAQELARKDFLVTLGIQPTFPATGYGYIQRGELLGHYGQHDAYRVLRFKEKPNEETARGLLQRGDHFWNSGMFIWRVDRIQEEFSRQMGELYQTLEQIAKSWGTAWQTETLKKLWPQIKPQTIDYGIMEHAQQVAVLPGADLGWSDVGSWDSLFDVLPGDPNGNIHISAMHLGIDTRDTLVCTEDPNRLVVTIGVKNLIIVDAGDALLVCPRDDAQKVRELVKLLDQNGYQLYL</sequence>
<dbReference type="GO" id="GO:0004475">
    <property type="term" value="F:mannose-1-phosphate guanylyltransferase (GTP) activity"/>
    <property type="evidence" value="ECO:0007669"/>
    <property type="project" value="UniProtKB-EC"/>
</dbReference>
<keyword evidence="5" id="KW-0547">Nucleotide-binding</keyword>
<evidence type="ECO:0000256" key="3">
    <source>
        <dbReference type="ARBA" id="ARBA00022679"/>
    </source>
</evidence>
<keyword evidence="6" id="KW-0342">GTP-binding</keyword>
<evidence type="ECO:0000256" key="1">
    <source>
        <dbReference type="ARBA" id="ARBA00006115"/>
    </source>
</evidence>
<dbReference type="GO" id="GO:0005525">
    <property type="term" value="F:GTP binding"/>
    <property type="evidence" value="ECO:0007669"/>
    <property type="project" value="UniProtKB-KW"/>
</dbReference>
<evidence type="ECO:0000313" key="10">
    <source>
        <dbReference type="EMBL" id="GAP14402.1"/>
    </source>
</evidence>
<dbReference type="OrthoDB" id="9806359at2"/>